<name>A0A0F4Z982_9PEZI</name>
<accession>A0A0F4Z982</accession>
<dbReference type="Gene3D" id="3.40.190.80">
    <property type="match status" value="1"/>
</dbReference>
<keyword evidence="3 6" id="KW-0479">Metal-binding</keyword>
<dbReference type="InterPro" id="IPR000760">
    <property type="entry name" value="Inositol_monophosphatase-like"/>
</dbReference>
<dbReference type="PANTHER" id="PTHR43200">
    <property type="entry name" value="PHOSPHATASE"/>
    <property type="match status" value="1"/>
</dbReference>
<keyword evidence="5 6" id="KW-0460">Magnesium</keyword>
<dbReference type="EMBL" id="LAEV01002045">
    <property type="protein sequence ID" value="KKA26656.1"/>
    <property type="molecule type" value="Genomic_DNA"/>
</dbReference>
<keyword evidence="4" id="KW-0378">Hydrolase</keyword>
<organism evidence="7 8">
    <name type="scientific">Thielaviopsis punctulata</name>
    <dbReference type="NCBI Taxonomy" id="72032"/>
    <lineage>
        <taxon>Eukaryota</taxon>
        <taxon>Fungi</taxon>
        <taxon>Dikarya</taxon>
        <taxon>Ascomycota</taxon>
        <taxon>Pezizomycotina</taxon>
        <taxon>Sordariomycetes</taxon>
        <taxon>Hypocreomycetidae</taxon>
        <taxon>Microascales</taxon>
        <taxon>Ceratocystidaceae</taxon>
        <taxon>Thielaviopsis</taxon>
    </lineage>
</organism>
<feature type="binding site" evidence="6">
    <location>
        <position position="68"/>
    </location>
    <ligand>
        <name>Mg(2+)</name>
        <dbReference type="ChEBI" id="CHEBI:18420"/>
        <label>1</label>
        <note>catalytic</note>
    </ligand>
</feature>
<protein>
    <recommendedName>
        <fullName evidence="9">3'(2'),5'-bisphosphate nucleotidase</fullName>
    </recommendedName>
</protein>
<keyword evidence="8" id="KW-1185">Reference proteome</keyword>
<evidence type="ECO:0000256" key="4">
    <source>
        <dbReference type="ARBA" id="ARBA00022801"/>
    </source>
</evidence>
<dbReference type="Gene3D" id="3.30.540.10">
    <property type="entry name" value="Fructose-1,6-Bisphosphatase, subunit A, domain 1"/>
    <property type="match status" value="1"/>
</dbReference>
<dbReference type="PANTHER" id="PTHR43200:SF2">
    <property type="entry name" value="3'(2'),5'-BISPHOSPHATE NUCLEOTIDASE"/>
    <property type="match status" value="1"/>
</dbReference>
<dbReference type="InterPro" id="IPR051090">
    <property type="entry name" value="Inositol_monoP_superfamily"/>
</dbReference>
<dbReference type="GO" id="GO:0008441">
    <property type="term" value="F:3'(2'),5'-bisphosphate nucleotidase activity"/>
    <property type="evidence" value="ECO:0007669"/>
    <property type="project" value="TreeGrafter"/>
</dbReference>
<evidence type="ECO:0000256" key="2">
    <source>
        <dbReference type="ARBA" id="ARBA00009759"/>
    </source>
</evidence>
<evidence type="ECO:0000256" key="5">
    <source>
        <dbReference type="ARBA" id="ARBA00022842"/>
    </source>
</evidence>
<comment type="similarity">
    <text evidence="2">Belongs to the inositol monophosphatase superfamily.</text>
</comment>
<dbReference type="Proteomes" id="UP000033483">
    <property type="component" value="Unassembled WGS sequence"/>
</dbReference>
<dbReference type="Pfam" id="PF00459">
    <property type="entry name" value="Inositol_P"/>
    <property type="match status" value="1"/>
</dbReference>
<reference evidence="7 8" key="1">
    <citation type="submission" date="2015-03" db="EMBL/GenBank/DDBJ databases">
        <authorList>
            <person name="Radwan O."/>
            <person name="Al-Naeli F.A."/>
            <person name="Rendon G.A."/>
            <person name="Fields C."/>
        </authorList>
    </citation>
    <scope>NUCLEOTIDE SEQUENCE [LARGE SCALE GENOMIC DNA]</scope>
    <source>
        <strain evidence="7">CR-DP1</strain>
    </source>
</reference>
<feature type="binding site" evidence="6">
    <location>
        <position position="135"/>
    </location>
    <ligand>
        <name>Mg(2+)</name>
        <dbReference type="ChEBI" id="CHEBI:18420"/>
        <label>1</label>
        <note>catalytic</note>
    </ligand>
</feature>
<evidence type="ECO:0000313" key="7">
    <source>
        <dbReference type="EMBL" id="KKA26656.1"/>
    </source>
</evidence>
<dbReference type="GO" id="GO:0000103">
    <property type="term" value="P:sulfate assimilation"/>
    <property type="evidence" value="ECO:0007669"/>
    <property type="project" value="TreeGrafter"/>
</dbReference>
<comment type="cofactor">
    <cofactor evidence="1 6">
        <name>Mg(2+)</name>
        <dbReference type="ChEBI" id="CHEBI:18420"/>
    </cofactor>
</comment>
<dbReference type="GO" id="GO:0046872">
    <property type="term" value="F:metal ion binding"/>
    <property type="evidence" value="ECO:0007669"/>
    <property type="project" value="UniProtKB-KW"/>
</dbReference>
<dbReference type="SUPFAM" id="SSF56655">
    <property type="entry name" value="Carbohydrate phosphatase"/>
    <property type="match status" value="1"/>
</dbReference>
<evidence type="ECO:0008006" key="9">
    <source>
        <dbReference type="Google" id="ProtNLM"/>
    </source>
</evidence>
<dbReference type="AlphaFoldDB" id="A0A0F4Z982"/>
<comment type="caution">
    <text evidence="7">The sequence shown here is derived from an EMBL/GenBank/DDBJ whole genome shotgun (WGS) entry which is preliminary data.</text>
</comment>
<evidence type="ECO:0000313" key="8">
    <source>
        <dbReference type="Proteomes" id="UP000033483"/>
    </source>
</evidence>
<evidence type="ECO:0000256" key="6">
    <source>
        <dbReference type="PIRSR" id="PIRSR600760-2"/>
    </source>
</evidence>
<feature type="binding site" evidence="6">
    <location>
        <position position="134"/>
    </location>
    <ligand>
        <name>Mg(2+)</name>
        <dbReference type="ChEBI" id="CHEBI:18420"/>
        <label>1</label>
        <note>catalytic</note>
    </ligand>
</feature>
<proteinExistence type="inferred from homology"/>
<evidence type="ECO:0000256" key="1">
    <source>
        <dbReference type="ARBA" id="ARBA00001946"/>
    </source>
</evidence>
<feature type="binding site" evidence="6">
    <location>
        <position position="290"/>
    </location>
    <ligand>
        <name>Mg(2+)</name>
        <dbReference type="ChEBI" id="CHEBI:18420"/>
        <label>1</label>
        <note>catalytic</note>
    </ligand>
</feature>
<feature type="binding site" evidence="6">
    <location>
        <position position="132"/>
    </location>
    <ligand>
        <name>Mg(2+)</name>
        <dbReference type="ChEBI" id="CHEBI:18420"/>
        <label>1</label>
        <note>catalytic</note>
    </ligand>
</feature>
<gene>
    <name evidence="7" type="ORF">TD95_001646</name>
</gene>
<evidence type="ECO:0000256" key="3">
    <source>
        <dbReference type="ARBA" id="ARBA00022723"/>
    </source>
</evidence>
<dbReference type="OrthoDB" id="411145at2759"/>
<sequence length="355" mass="37509">MPYDRELAVAIDVLHHTSRLSLAVLSSTNKAIHSKDDHSPVTVADFAIQAVLSATFSHHFPADHLVGEEDSSALRADPSLLARVVAELAALAAALPAAALTRIPTDPHDICRFIDLCAAGSPAARSRTWVFDPIDGTQAFISHGLFAINIGLVANAAQLLGAVACPNLDPAAAVRGPISNSSTSTSGCIFTATAGGGAFVRPLDPHDPAPPRRLAKTSAATDPVVLVGCSTMPKSAHDALHRAVATRLDAEFPGSDLISWVVRYCALALGAGNAAVWVYLKDERRSKIWDHAGAQLVFIEAGGTVTDTRGRPMDFAAGRLMSENYGILAADAGVYEKVKTELHQVMREFGRKELE</sequence>